<accession>A0AAW5K282</accession>
<evidence type="ECO:0000256" key="4">
    <source>
        <dbReference type="ARBA" id="ARBA00022777"/>
    </source>
</evidence>
<dbReference type="InterPro" id="IPR035965">
    <property type="entry name" value="PAS-like_dom_sf"/>
</dbReference>
<gene>
    <name evidence="7" type="ORF">NE630_08895</name>
</gene>
<evidence type="ECO:0000256" key="5">
    <source>
        <dbReference type="ARBA" id="ARBA00023012"/>
    </source>
</evidence>
<dbReference type="AlphaFoldDB" id="A0AAW5K282"/>
<evidence type="ECO:0000256" key="3">
    <source>
        <dbReference type="ARBA" id="ARBA00022679"/>
    </source>
</evidence>
<dbReference type="InterPro" id="IPR036890">
    <property type="entry name" value="HATPase_C_sf"/>
</dbReference>
<dbReference type="PANTHER" id="PTHR24421:SF10">
    <property type="entry name" value="NITRATE_NITRITE SENSOR PROTEIN NARQ"/>
    <property type="match status" value="1"/>
</dbReference>
<dbReference type="EC" id="2.7.13.3" evidence="2"/>
<dbReference type="InterPro" id="IPR050482">
    <property type="entry name" value="Sensor_HK_TwoCompSys"/>
</dbReference>
<dbReference type="CDD" id="cd16917">
    <property type="entry name" value="HATPase_UhpB-NarQ-NarX-like"/>
    <property type="match status" value="1"/>
</dbReference>
<dbReference type="SMART" id="SM00387">
    <property type="entry name" value="HATPase_c"/>
    <property type="match status" value="1"/>
</dbReference>
<dbReference type="Proteomes" id="UP001205919">
    <property type="component" value="Unassembled WGS sequence"/>
</dbReference>
<dbReference type="GeneID" id="95755086"/>
<keyword evidence="8" id="KW-1185">Reference proteome</keyword>
<dbReference type="EMBL" id="JANFYT010000016">
    <property type="protein sequence ID" value="MCQ4814542.1"/>
    <property type="molecule type" value="Genomic_DNA"/>
</dbReference>
<keyword evidence="4" id="KW-0418">Kinase</keyword>
<keyword evidence="3" id="KW-0808">Transferase</keyword>
<dbReference type="PANTHER" id="PTHR24421">
    <property type="entry name" value="NITRATE/NITRITE SENSOR PROTEIN NARX-RELATED"/>
    <property type="match status" value="1"/>
</dbReference>
<name>A0AAW5K282_9BACT</name>
<comment type="catalytic activity">
    <reaction evidence="1">
        <text>ATP + protein L-histidine = ADP + protein N-phospho-L-histidine.</text>
        <dbReference type="EC" id="2.7.13.3"/>
    </reaction>
</comment>
<dbReference type="PRINTS" id="PR00344">
    <property type="entry name" value="BCTRLSENSOR"/>
</dbReference>
<feature type="domain" description="Histidine kinase" evidence="6">
    <location>
        <begin position="159"/>
        <end position="348"/>
    </location>
</feature>
<evidence type="ECO:0000256" key="1">
    <source>
        <dbReference type="ARBA" id="ARBA00000085"/>
    </source>
</evidence>
<dbReference type="PROSITE" id="PS50109">
    <property type="entry name" value="HIS_KIN"/>
    <property type="match status" value="1"/>
</dbReference>
<keyword evidence="7" id="KW-0547">Nucleotide-binding</keyword>
<dbReference type="SUPFAM" id="SSF55785">
    <property type="entry name" value="PYP-like sensor domain (PAS domain)"/>
    <property type="match status" value="1"/>
</dbReference>
<dbReference type="RefSeq" id="WP_034441391.1">
    <property type="nucleotide sequence ID" value="NZ_DBEWVB010000080.1"/>
</dbReference>
<dbReference type="InterPro" id="IPR004358">
    <property type="entry name" value="Sig_transdc_His_kin-like_C"/>
</dbReference>
<evidence type="ECO:0000256" key="2">
    <source>
        <dbReference type="ARBA" id="ARBA00012438"/>
    </source>
</evidence>
<keyword evidence="5" id="KW-0902">Two-component regulatory system</keyword>
<dbReference type="Pfam" id="PF02518">
    <property type="entry name" value="HATPase_c"/>
    <property type="match status" value="1"/>
</dbReference>
<dbReference type="GO" id="GO:0004673">
    <property type="term" value="F:protein histidine kinase activity"/>
    <property type="evidence" value="ECO:0007669"/>
    <property type="project" value="UniProtKB-EC"/>
</dbReference>
<dbReference type="Gene3D" id="3.30.450.20">
    <property type="entry name" value="PAS domain"/>
    <property type="match status" value="1"/>
</dbReference>
<organism evidence="7 8">
    <name type="scientific">Cloacibacillus evryensis</name>
    <dbReference type="NCBI Taxonomy" id="508460"/>
    <lineage>
        <taxon>Bacteria</taxon>
        <taxon>Thermotogati</taxon>
        <taxon>Synergistota</taxon>
        <taxon>Synergistia</taxon>
        <taxon>Synergistales</taxon>
        <taxon>Synergistaceae</taxon>
        <taxon>Cloacibacillus</taxon>
    </lineage>
</organism>
<dbReference type="InterPro" id="IPR005467">
    <property type="entry name" value="His_kinase_dom"/>
</dbReference>
<dbReference type="GO" id="GO:0005524">
    <property type="term" value="F:ATP binding"/>
    <property type="evidence" value="ECO:0007669"/>
    <property type="project" value="UniProtKB-KW"/>
</dbReference>
<sequence length="351" mass="39153">MKNDAILNAIFTSIYAPVAVYHVTGGGDEPVDLIYDRVNRAYLELNDFAQEEIIGRRYTEVCRDETEEPWMKCMLKVAATGTADCCEGMCVRRTGYYVSLLAFSPVAGRVVAIVRDLSEWHKSRLNLIEKQELLQKLTTRLTLAEERTRRDIANTLHDGVGFEMVTMLNSLRSLREKTEGRDAKELLADNISRMEKLIENTRSFTFEISPPLLYEAGLDATLEACCGHMFGTNGVKCDFRSEGTEIRIAEDTKVLLYQMAHEILVNVAKHAKARNVLVMTRWGAKKVQLFVRDDGVGFDQSGDNLPSTTSGMGLFSIRERMSAIGGQFNVISEPGAGTTVSLIAPIRPAVR</sequence>
<evidence type="ECO:0000259" key="6">
    <source>
        <dbReference type="PROSITE" id="PS50109"/>
    </source>
</evidence>
<dbReference type="Gene3D" id="3.30.565.10">
    <property type="entry name" value="Histidine kinase-like ATPase, C-terminal domain"/>
    <property type="match status" value="1"/>
</dbReference>
<reference evidence="7 8" key="1">
    <citation type="submission" date="2022-06" db="EMBL/GenBank/DDBJ databases">
        <title>Isolation of gut microbiota from human fecal samples.</title>
        <authorList>
            <person name="Pamer E.G."/>
            <person name="Barat B."/>
            <person name="Waligurski E."/>
            <person name="Medina S."/>
            <person name="Paddock L."/>
            <person name="Mostad J."/>
        </authorList>
    </citation>
    <scope>NUCLEOTIDE SEQUENCE [LARGE SCALE GENOMIC DNA]</scope>
    <source>
        <strain evidence="7 8">DFI.9.90</strain>
    </source>
</reference>
<proteinExistence type="predicted"/>
<keyword evidence="7" id="KW-0067">ATP-binding</keyword>
<dbReference type="GO" id="GO:0000160">
    <property type="term" value="P:phosphorelay signal transduction system"/>
    <property type="evidence" value="ECO:0007669"/>
    <property type="project" value="UniProtKB-KW"/>
</dbReference>
<dbReference type="SUPFAM" id="SSF55874">
    <property type="entry name" value="ATPase domain of HSP90 chaperone/DNA topoisomerase II/histidine kinase"/>
    <property type="match status" value="1"/>
</dbReference>
<protein>
    <recommendedName>
        <fullName evidence="2">histidine kinase</fullName>
        <ecNumber evidence="2">2.7.13.3</ecNumber>
    </recommendedName>
</protein>
<dbReference type="InterPro" id="IPR003594">
    <property type="entry name" value="HATPase_dom"/>
</dbReference>
<evidence type="ECO:0000313" key="8">
    <source>
        <dbReference type="Proteomes" id="UP001205919"/>
    </source>
</evidence>
<comment type="caution">
    <text evidence="7">The sequence shown here is derived from an EMBL/GenBank/DDBJ whole genome shotgun (WGS) entry which is preliminary data.</text>
</comment>
<evidence type="ECO:0000313" key="7">
    <source>
        <dbReference type="EMBL" id="MCQ4814542.1"/>
    </source>
</evidence>